<evidence type="ECO:0000313" key="3">
    <source>
        <dbReference type="Proteomes" id="UP001500353"/>
    </source>
</evidence>
<keyword evidence="3" id="KW-1185">Reference proteome</keyword>
<comment type="caution">
    <text evidence="2">The sequence shown here is derived from an EMBL/GenBank/DDBJ whole genome shotgun (WGS) entry which is preliminary data.</text>
</comment>
<dbReference type="InterPro" id="IPR011055">
    <property type="entry name" value="Dup_hybrid_motif"/>
</dbReference>
<gene>
    <name evidence="2" type="ORF">GCM10023210_32360</name>
</gene>
<proteinExistence type="predicted"/>
<feature type="domain" description="M23ase beta-sheet core" evidence="1">
    <location>
        <begin position="19"/>
        <end position="103"/>
    </location>
</feature>
<evidence type="ECO:0000313" key="2">
    <source>
        <dbReference type="EMBL" id="GAA5097363.1"/>
    </source>
</evidence>
<accession>A0ABP9MJE1</accession>
<evidence type="ECO:0000259" key="1">
    <source>
        <dbReference type="Pfam" id="PF01551"/>
    </source>
</evidence>
<sequence length="111" mass="12817">MLLGLITPVENELRIYGYENESNVKAYKPGIITKIIKNSYDKSEVILVKSNDIIFVYKNLTNVKVNVHDKISENQILGQILTINSENYLGFEIWNKNAEKLDPIKYLKNDL</sequence>
<dbReference type="InterPro" id="IPR016047">
    <property type="entry name" value="M23ase_b-sheet_dom"/>
</dbReference>
<organism evidence="2 3">
    <name type="scientific">Chryseobacterium ginsengisoli</name>
    <dbReference type="NCBI Taxonomy" id="363853"/>
    <lineage>
        <taxon>Bacteria</taxon>
        <taxon>Pseudomonadati</taxon>
        <taxon>Bacteroidota</taxon>
        <taxon>Flavobacteriia</taxon>
        <taxon>Flavobacteriales</taxon>
        <taxon>Weeksellaceae</taxon>
        <taxon>Chryseobacterium group</taxon>
        <taxon>Chryseobacterium</taxon>
    </lineage>
</organism>
<dbReference type="Proteomes" id="UP001500353">
    <property type="component" value="Unassembled WGS sequence"/>
</dbReference>
<dbReference type="RefSeq" id="WP_345206394.1">
    <property type="nucleotide sequence ID" value="NZ_BAABHX010000005.1"/>
</dbReference>
<dbReference type="Pfam" id="PF01551">
    <property type="entry name" value="Peptidase_M23"/>
    <property type="match status" value="1"/>
</dbReference>
<protein>
    <recommendedName>
        <fullName evidence="1">M23ase beta-sheet core domain-containing protein</fullName>
    </recommendedName>
</protein>
<reference evidence="3" key="1">
    <citation type="journal article" date="2019" name="Int. J. Syst. Evol. Microbiol.">
        <title>The Global Catalogue of Microorganisms (GCM) 10K type strain sequencing project: providing services to taxonomists for standard genome sequencing and annotation.</title>
        <authorList>
            <consortium name="The Broad Institute Genomics Platform"/>
            <consortium name="The Broad Institute Genome Sequencing Center for Infectious Disease"/>
            <person name="Wu L."/>
            <person name="Ma J."/>
        </authorList>
    </citation>
    <scope>NUCLEOTIDE SEQUENCE [LARGE SCALE GENOMIC DNA]</scope>
    <source>
        <strain evidence="3">JCM 18019</strain>
    </source>
</reference>
<dbReference type="EMBL" id="BAABHX010000005">
    <property type="protein sequence ID" value="GAA5097363.1"/>
    <property type="molecule type" value="Genomic_DNA"/>
</dbReference>
<name>A0ABP9MJE1_9FLAO</name>
<dbReference type="Gene3D" id="2.70.70.10">
    <property type="entry name" value="Glucose Permease (Domain IIA)"/>
    <property type="match status" value="1"/>
</dbReference>